<dbReference type="GeneID" id="64628465"/>
<dbReference type="RefSeq" id="XP_041198458.1">
    <property type="nucleotide sequence ID" value="XM_041334448.1"/>
</dbReference>
<evidence type="ECO:0000313" key="2">
    <source>
        <dbReference type="EMBL" id="KAG1824741.1"/>
    </source>
</evidence>
<keyword evidence="3" id="KW-1185">Reference proteome</keyword>
<feature type="signal peptide" evidence="1">
    <location>
        <begin position="1"/>
        <end position="20"/>
    </location>
</feature>
<name>A0A9P7JIL9_9AGAM</name>
<organism evidence="2 3">
    <name type="scientific">Suillus subaureus</name>
    <dbReference type="NCBI Taxonomy" id="48587"/>
    <lineage>
        <taxon>Eukaryota</taxon>
        <taxon>Fungi</taxon>
        <taxon>Dikarya</taxon>
        <taxon>Basidiomycota</taxon>
        <taxon>Agaricomycotina</taxon>
        <taxon>Agaricomycetes</taxon>
        <taxon>Agaricomycetidae</taxon>
        <taxon>Boletales</taxon>
        <taxon>Suillineae</taxon>
        <taxon>Suillaceae</taxon>
        <taxon>Suillus</taxon>
    </lineage>
</organism>
<dbReference type="Proteomes" id="UP000807769">
    <property type="component" value="Unassembled WGS sequence"/>
</dbReference>
<sequence length="156" mass="17742">MTRNVRFKFVVWSLIIFVKATSPPGLPHCTTEWYPMEGLAPFCPSNNVDTRLRYNFVKKVFLSFSDTSTNPCLWHRCMLEATRMPREVEAVPLSPTPIDKTLAHDMIEYPKSIYSVALVFPSSAIPTINISRLADKGLLFYHSFFSASSGLYHNGF</sequence>
<gene>
    <name evidence="2" type="ORF">BJ212DRAFT_1322159</name>
</gene>
<accession>A0A9P7JIL9</accession>
<proteinExistence type="predicted"/>
<feature type="chain" id="PRO_5040223201" evidence="1">
    <location>
        <begin position="21"/>
        <end position="156"/>
    </location>
</feature>
<reference evidence="2" key="1">
    <citation type="journal article" date="2020" name="New Phytol.">
        <title>Comparative genomics reveals dynamic genome evolution in host specialist ectomycorrhizal fungi.</title>
        <authorList>
            <person name="Lofgren L.A."/>
            <person name="Nguyen N.H."/>
            <person name="Vilgalys R."/>
            <person name="Ruytinx J."/>
            <person name="Liao H.L."/>
            <person name="Branco S."/>
            <person name="Kuo A."/>
            <person name="LaButti K."/>
            <person name="Lipzen A."/>
            <person name="Andreopoulos W."/>
            <person name="Pangilinan J."/>
            <person name="Riley R."/>
            <person name="Hundley H."/>
            <person name="Na H."/>
            <person name="Barry K."/>
            <person name="Grigoriev I.V."/>
            <person name="Stajich J.E."/>
            <person name="Kennedy P.G."/>
        </authorList>
    </citation>
    <scope>NUCLEOTIDE SEQUENCE</scope>
    <source>
        <strain evidence="2">MN1</strain>
    </source>
</reference>
<evidence type="ECO:0000313" key="3">
    <source>
        <dbReference type="Proteomes" id="UP000807769"/>
    </source>
</evidence>
<evidence type="ECO:0000256" key="1">
    <source>
        <dbReference type="SAM" id="SignalP"/>
    </source>
</evidence>
<protein>
    <submittedName>
        <fullName evidence="2">Uncharacterized protein</fullName>
    </submittedName>
</protein>
<keyword evidence="1" id="KW-0732">Signal</keyword>
<comment type="caution">
    <text evidence="2">The sequence shown here is derived from an EMBL/GenBank/DDBJ whole genome shotgun (WGS) entry which is preliminary data.</text>
</comment>
<dbReference type="EMBL" id="JABBWG010000003">
    <property type="protein sequence ID" value="KAG1824741.1"/>
    <property type="molecule type" value="Genomic_DNA"/>
</dbReference>
<dbReference type="AlphaFoldDB" id="A0A9P7JIL9"/>